<evidence type="ECO:0000256" key="6">
    <source>
        <dbReference type="ARBA" id="ARBA00039017"/>
    </source>
</evidence>
<dbReference type="OrthoDB" id="3341310at2759"/>
<evidence type="ECO:0000256" key="3">
    <source>
        <dbReference type="ARBA" id="ARBA00022723"/>
    </source>
</evidence>
<dbReference type="InterPro" id="IPR000868">
    <property type="entry name" value="Isochorismatase-like_dom"/>
</dbReference>
<evidence type="ECO:0000256" key="2">
    <source>
        <dbReference type="ARBA" id="ARBA00022642"/>
    </source>
</evidence>
<dbReference type="GO" id="GO:0046872">
    <property type="term" value="F:metal ion binding"/>
    <property type="evidence" value="ECO:0007669"/>
    <property type="project" value="UniProtKB-KW"/>
</dbReference>
<comment type="similarity">
    <text evidence="1">Belongs to the isochorismatase family.</text>
</comment>
<proteinExistence type="inferred from homology"/>
<dbReference type="AlphaFoldDB" id="A0A9W9F6Q1"/>
<dbReference type="InterPro" id="IPR036380">
    <property type="entry name" value="Isochorismatase-like_sf"/>
</dbReference>
<dbReference type="Pfam" id="PF00857">
    <property type="entry name" value="Isochorismatase"/>
    <property type="match status" value="1"/>
</dbReference>
<keyword evidence="3" id="KW-0479">Metal-binding</keyword>
<evidence type="ECO:0000313" key="9">
    <source>
        <dbReference type="EMBL" id="KAJ5094599.1"/>
    </source>
</evidence>
<dbReference type="Proteomes" id="UP001149165">
    <property type="component" value="Unassembled WGS sequence"/>
</dbReference>
<reference evidence="9" key="1">
    <citation type="submission" date="2022-11" db="EMBL/GenBank/DDBJ databases">
        <authorList>
            <person name="Petersen C."/>
        </authorList>
    </citation>
    <scope>NUCLEOTIDE SEQUENCE</scope>
    <source>
        <strain evidence="9">IBT 30069</strain>
    </source>
</reference>
<comment type="pathway">
    <text evidence="5">Cofactor biosynthesis; nicotinate biosynthesis; nicotinate from nicotinamide: step 1/1.</text>
</comment>
<evidence type="ECO:0000256" key="1">
    <source>
        <dbReference type="ARBA" id="ARBA00006336"/>
    </source>
</evidence>
<dbReference type="EMBL" id="JAPQKH010000006">
    <property type="protein sequence ID" value="KAJ5094599.1"/>
    <property type="molecule type" value="Genomic_DNA"/>
</dbReference>
<organism evidence="9 10">
    <name type="scientific">Penicillium angulare</name>
    <dbReference type="NCBI Taxonomy" id="116970"/>
    <lineage>
        <taxon>Eukaryota</taxon>
        <taxon>Fungi</taxon>
        <taxon>Dikarya</taxon>
        <taxon>Ascomycota</taxon>
        <taxon>Pezizomycotina</taxon>
        <taxon>Eurotiomycetes</taxon>
        <taxon>Eurotiomycetidae</taxon>
        <taxon>Eurotiales</taxon>
        <taxon>Aspergillaceae</taxon>
        <taxon>Penicillium</taxon>
    </lineage>
</organism>
<accession>A0A9W9F6Q1</accession>
<sequence length="249" mass="26913">MAAEFDEEHFVPALIVVDMQEDFCPPNGSLAVTNGRSIAPLINSLLSQPGLVLRIATQDNHPPNHISFASNHPPPDNRPFESFVQMTNPNPPPGQEPETKLQQLWPVHCVQDTPGAELIPEIDADRFDLVTKKGRHSQVEMYSAFADAFGNIDPTVTMQSVDVDITSELQAKGVTDVIVVGLAGDYCVKCTAIDAVKAGFRSWLIEEGTKCVDPTGWDLVKEELGIAGVSVIHSDDPVLQKLAIAAPVA</sequence>
<dbReference type="GO" id="GO:0019363">
    <property type="term" value="P:pyridine nucleotide biosynthetic process"/>
    <property type="evidence" value="ECO:0007669"/>
    <property type="project" value="UniProtKB-KW"/>
</dbReference>
<evidence type="ECO:0000313" key="10">
    <source>
        <dbReference type="Proteomes" id="UP001149165"/>
    </source>
</evidence>
<keyword evidence="10" id="KW-1185">Reference proteome</keyword>
<feature type="domain" description="Isochorismatase-like" evidence="8">
    <location>
        <begin position="13"/>
        <end position="233"/>
    </location>
</feature>
<dbReference type="Gene3D" id="3.40.50.850">
    <property type="entry name" value="Isochorismatase-like"/>
    <property type="match status" value="1"/>
</dbReference>
<dbReference type="InterPro" id="IPR052347">
    <property type="entry name" value="Isochorismatase_Nicotinamidase"/>
</dbReference>
<dbReference type="GO" id="GO:0008936">
    <property type="term" value="F:nicotinamidase activity"/>
    <property type="evidence" value="ECO:0007669"/>
    <property type="project" value="UniProtKB-EC"/>
</dbReference>
<keyword evidence="2" id="KW-0662">Pyridine nucleotide biosynthesis</keyword>
<dbReference type="SUPFAM" id="SSF52499">
    <property type="entry name" value="Isochorismatase-like hydrolases"/>
    <property type="match status" value="1"/>
</dbReference>
<reference evidence="9" key="2">
    <citation type="journal article" date="2023" name="IMA Fungus">
        <title>Comparative genomic study of the Penicillium genus elucidates a diverse pangenome and 15 lateral gene transfer events.</title>
        <authorList>
            <person name="Petersen C."/>
            <person name="Sorensen T."/>
            <person name="Nielsen M.R."/>
            <person name="Sondergaard T.E."/>
            <person name="Sorensen J.L."/>
            <person name="Fitzpatrick D.A."/>
            <person name="Frisvad J.C."/>
            <person name="Nielsen K.L."/>
        </authorList>
    </citation>
    <scope>NUCLEOTIDE SEQUENCE</scope>
    <source>
        <strain evidence="9">IBT 30069</strain>
    </source>
</reference>
<evidence type="ECO:0000256" key="5">
    <source>
        <dbReference type="ARBA" id="ARBA00037900"/>
    </source>
</evidence>
<evidence type="ECO:0000256" key="7">
    <source>
        <dbReference type="ARBA" id="ARBA00043224"/>
    </source>
</evidence>
<protein>
    <recommendedName>
        <fullName evidence="6">nicotinamidase</fullName>
        <ecNumber evidence="6">3.5.1.19</ecNumber>
    </recommendedName>
    <alternativeName>
        <fullName evidence="7">Nicotinamide deamidase</fullName>
    </alternativeName>
</protein>
<evidence type="ECO:0000259" key="8">
    <source>
        <dbReference type="Pfam" id="PF00857"/>
    </source>
</evidence>
<evidence type="ECO:0000256" key="4">
    <source>
        <dbReference type="ARBA" id="ARBA00022801"/>
    </source>
</evidence>
<dbReference type="EC" id="3.5.1.19" evidence="6"/>
<comment type="caution">
    <text evidence="9">The sequence shown here is derived from an EMBL/GenBank/DDBJ whole genome shotgun (WGS) entry which is preliminary data.</text>
</comment>
<name>A0A9W9F6Q1_9EURO</name>
<dbReference type="CDD" id="cd01011">
    <property type="entry name" value="nicotinamidase"/>
    <property type="match status" value="1"/>
</dbReference>
<keyword evidence="4 9" id="KW-0378">Hydrolase</keyword>
<dbReference type="PANTHER" id="PTHR11080">
    <property type="entry name" value="PYRAZINAMIDASE/NICOTINAMIDASE"/>
    <property type="match status" value="1"/>
</dbReference>
<gene>
    <name evidence="9" type="ORF">N7456_010460</name>
</gene>
<dbReference type="PANTHER" id="PTHR11080:SF2">
    <property type="entry name" value="LD05707P"/>
    <property type="match status" value="1"/>
</dbReference>